<sequence length="128" mass="14792">MASSTMASVTPAPKVVCIFQVKAFFDPKDRDAFLHLFTPMYHTVAAEPECAYFITGEKIDEPGVFRWTEAWTKDYDWFMNVQAKKPYYEPYLKALKPLFKSEIIMEAYTPLEGMNSFKVDLSIFPPKV</sequence>
<dbReference type="InterPro" id="IPR011008">
    <property type="entry name" value="Dimeric_a/b-barrel"/>
</dbReference>
<evidence type="ECO:0000313" key="2">
    <source>
        <dbReference type="Proteomes" id="UP000258309"/>
    </source>
</evidence>
<organism evidence="1 2">
    <name type="scientific">Scytalidium lignicola</name>
    <name type="common">Hyphomycete</name>
    <dbReference type="NCBI Taxonomy" id="5539"/>
    <lineage>
        <taxon>Eukaryota</taxon>
        <taxon>Fungi</taxon>
        <taxon>Dikarya</taxon>
        <taxon>Ascomycota</taxon>
        <taxon>Pezizomycotina</taxon>
        <taxon>Leotiomycetes</taxon>
        <taxon>Leotiomycetes incertae sedis</taxon>
        <taxon>Scytalidium</taxon>
    </lineage>
</organism>
<keyword evidence="2" id="KW-1185">Reference proteome</keyword>
<name>A0A3E2H2P5_SCYLI</name>
<dbReference type="EMBL" id="NCSJ02000198">
    <property type="protein sequence ID" value="RFU27615.1"/>
    <property type="molecule type" value="Genomic_DNA"/>
</dbReference>
<feature type="non-terminal residue" evidence="1">
    <location>
        <position position="128"/>
    </location>
</feature>
<dbReference type="Gene3D" id="3.30.70.100">
    <property type="match status" value="1"/>
</dbReference>
<reference evidence="1 2" key="1">
    <citation type="submission" date="2018-05" db="EMBL/GenBank/DDBJ databases">
        <title>Draft genome sequence of Scytalidium lignicola DSM 105466, a ubiquitous saprotrophic fungus.</title>
        <authorList>
            <person name="Buettner E."/>
            <person name="Gebauer A.M."/>
            <person name="Hofrichter M."/>
            <person name="Liers C."/>
            <person name="Kellner H."/>
        </authorList>
    </citation>
    <scope>NUCLEOTIDE SEQUENCE [LARGE SCALE GENOMIC DNA]</scope>
    <source>
        <strain evidence="1 2">DSM 105466</strain>
    </source>
</reference>
<dbReference type="OrthoDB" id="4126315at2759"/>
<dbReference type="SUPFAM" id="SSF54909">
    <property type="entry name" value="Dimeric alpha+beta barrel"/>
    <property type="match status" value="1"/>
</dbReference>
<comment type="caution">
    <text evidence="1">The sequence shown here is derived from an EMBL/GenBank/DDBJ whole genome shotgun (WGS) entry which is preliminary data.</text>
</comment>
<dbReference type="Proteomes" id="UP000258309">
    <property type="component" value="Unassembled WGS sequence"/>
</dbReference>
<accession>A0A3E2H2P5</accession>
<protein>
    <recommendedName>
        <fullName evidence="3">ABM domain-containing protein</fullName>
    </recommendedName>
</protein>
<gene>
    <name evidence="1" type="ORF">B7463_g8743</name>
</gene>
<proteinExistence type="predicted"/>
<evidence type="ECO:0008006" key="3">
    <source>
        <dbReference type="Google" id="ProtNLM"/>
    </source>
</evidence>
<evidence type="ECO:0000313" key="1">
    <source>
        <dbReference type="EMBL" id="RFU27615.1"/>
    </source>
</evidence>
<dbReference type="AlphaFoldDB" id="A0A3E2H2P5"/>
<feature type="non-terminal residue" evidence="1">
    <location>
        <position position="1"/>
    </location>
</feature>